<evidence type="ECO:0000313" key="2">
    <source>
        <dbReference type="Proteomes" id="UP000515160"/>
    </source>
</evidence>
<dbReference type="AlphaFoldDB" id="A0A6P8WFK8"/>
<keyword evidence="2" id="KW-1185">Reference proteome</keyword>
<dbReference type="GeneID" id="117566915"/>
<evidence type="ECO:0000313" key="3">
    <source>
        <dbReference type="RefSeq" id="XP_034102426.1"/>
    </source>
</evidence>
<reference evidence="3" key="1">
    <citation type="submission" date="2025-08" db="UniProtKB">
        <authorList>
            <consortium name="RefSeq"/>
        </authorList>
    </citation>
    <scope>IDENTIFICATION</scope>
    <source>
        <strain evidence="3">15112-1751.03</strain>
        <tissue evidence="3">Whole Adult</tissue>
    </source>
</reference>
<proteinExistence type="predicted"/>
<dbReference type="PANTHER" id="PTHR34094:SF1">
    <property type="entry name" value="PROTEIN FAM185A"/>
    <property type="match status" value="1"/>
</dbReference>
<accession>A0A6P8WFK8</accession>
<name>A0A6P8WFK8_DROAB</name>
<protein>
    <submittedName>
        <fullName evidence="3">Uncharacterized protein LOC117566915</fullName>
    </submittedName>
</protein>
<dbReference type="InterPro" id="IPR025164">
    <property type="entry name" value="Toastrack_DUF4097"/>
</dbReference>
<organism evidence="2 3">
    <name type="scientific">Drosophila albomicans</name>
    <name type="common">Fruit fly</name>
    <dbReference type="NCBI Taxonomy" id="7291"/>
    <lineage>
        <taxon>Eukaryota</taxon>
        <taxon>Metazoa</taxon>
        <taxon>Ecdysozoa</taxon>
        <taxon>Arthropoda</taxon>
        <taxon>Hexapoda</taxon>
        <taxon>Insecta</taxon>
        <taxon>Pterygota</taxon>
        <taxon>Neoptera</taxon>
        <taxon>Endopterygota</taxon>
        <taxon>Diptera</taxon>
        <taxon>Brachycera</taxon>
        <taxon>Muscomorpha</taxon>
        <taxon>Ephydroidea</taxon>
        <taxon>Drosophilidae</taxon>
        <taxon>Drosophila</taxon>
    </lineage>
</organism>
<dbReference type="OrthoDB" id="5984441at2759"/>
<feature type="domain" description="DUF4097" evidence="1">
    <location>
        <begin position="114"/>
        <end position="276"/>
    </location>
</feature>
<gene>
    <name evidence="3" type="primary">LOC117566915</name>
</gene>
<dbReference type="Proteomes" id="UP000515160">
    <property type="component" value="Chromosome 3"/>
</dbReference>
<dbReference type="Pfam" id="PF13349">
    <property type="entry name" value="DUF4097"/>
    <property type="match status" value="1"/>
</dbReference>
<sequence length="373" mass="41106">MQILHRLRWFPPIAVNNCIRYYAKKPQIATMPGNRLMVQQEFLHYVNQYARINIKSDIYVHVEPVDVHVHTSGDVFIAQLRGEATHNCNAQLDVNVSDDDKVVNVVIKQLTPQANRSRCILKIPIWAEAHIEAAAKVFVQSIQSEALEIKANEGITTRNVRATNIALYSEKGNIVCQGVLLGKRTEIETHNGNIVLDKLQGDSLKCSTKTGSINTDSCYVENSKFETTTGNMDLKNVHKTSEVHVHEAGDLKMTGVHGNLSVNSKGGNLSLQLSELIGKSQIVAHNLANEAVIKISEAIESTINIEVKAAVVKLDNELEHVAHALSNDKSTFQLSGAKEHHLIVSSTGSNGVRLGKQSWLDLMCQTINSNVKS</sequence>
<dbReference type="RefSeq" id="XP_034102426.1">
    <property type="nucleotide sequence ID" value="XM_034246535.2"/>
</dbReference>
<evidence type="ECO:0000259" key="1">
    <source>
        <dbReference type="Pfam" id="PF13349"/>
    </source>
</evidence>
<dbReference type="PANTHER" id="PTHR34094">
    <property type="match status" value="1"/>
</dbReference>